<sequence length="605" mass="69130">MENLMKLCKEGSFEALSSLAKQASRDRVSRRNLLNVLDKNLKFKVEHVQALKEGRLPAVPSTDPKDPLNLSYNSLHALMIGMQGNNQKPFDDVIRPILPAAAFWLSLYCEHILIPSRGHEFEPDFHRVSMVVLAALTTRGEFVQKLSLDSPKLLTEYAPFLWLNLPPGRLSMSTSDLEYHHAKYVLTILVQTISDSNFDQSWKGSLIARLEENGGAMADLCIRAVAASSSFQMANPLRELLSMTLIARAIWCLARESPSIHTELLKRNCPRWMCQILRSLMKRRQLTATELNVVIQGFVDVSLYIWLITRLGHSYIFDALGYGLLPCLLKATDRLHRYQRLLQNSPIIEDMRISAEENISDLLETVAAHFMYASILKRSSRFISTAERLGRFPERRNSDGITIEGLRGAWIDFERAASYRTELLMNSEYRLCGNAQCPKKTGKEVTTTQFMCCAGCQFELYCSRTCQRADWNLQHHDFCKHIKMARDEGRTLPISRSDRNAVKEFNNVYVDSYKNLTTEWADLKKEYIEKNGEQAEDPDWSFVMCLDYENSHRDPQLTMGMLMSYKDEEGFDDLVSKARAGLGTLVYWSICDGAEHTTAKLELFP</sequence>
<dbReference type="GO" id="GO:0008270">
    <property type="term" value="F:zinc ion binding"/>
    <property type="evidence" value="ECO:0007669"/>
    <property type="project" value="UniProtKB-KW"/>
</dbReference>
<keyword evidence="7" id="KW-1185">Reference proteome</keyword>
<keyword evidence="1" id="KW-0479">Metal-binding</keyword>
<dbReference type="AlphaFoldDB" id="A0A2H3CR94"/>
<keyword evidence="3" id="KW-0862">Zinc</keyword>
<evidence type="ECO:0000313" key="6">
    <source>
        <dbReference type="EMBL" id="PBK80938.1"/>
    </source>
</evidence>
<organism evidence="6 7">
    <name type="scientific">Armillaria gallica</name>
    <name type="common">Bulbous honey fungus</name>
    <name type="synonym">Armillaria bulbosa</name>
    <dbReference type="NCBI Taxonomy" id="47427"/>
    <lineage>
        <taxon>Eukaryota</taxon>
        <taxon>Fungi</taxon>
        <taxon>Dikarya</taxon>
        <taxon>Basidiomycota</taxon>
        <taxon>Agaricomycotina</taxon>
        <taxon>Agaricomycetes</taxon>
        <taxon>Agaricomycetidae</taxon>
        <taxon>Agaricales</taxon>
        <taxon>Marasmiineae</taxon>
        <taxon>Physalacriaceae</taxon>
        <taxon>Armillaria</taxon>
    </lineage>
</organism>
<name>A0A2H3CR94_ARMGA</name>
<gene>
    <name evidence="6" type="ORF">ARMGADRAFT_1171620</name>
</gene>
<evidence type="ECO:0000256" key="4">
    <source>
        <dbReference type="PROSITE-ProRule" id="PRU00134"/>
    </source>
</evidence>
<protein>
    <recommendedName>
        <fullName evidence="5">MYND-type domain-containing protein</fullName>
    </recommendedName>
</protein>
<dbReference type="InParanoid" id="A0A2H3CR94"/>
<dbReference type="Pfam" id="PF01753">
    <property type="entry name" value="zf-MYND"/>
    <property type="match status" value="1"/>
</dbReference>
<proteinExistence type="predicted"/>
<dbReference type="OrthoDB" id="9922773at2759"/>
<accession>A0A2H3CR94</accession>
<evidence type="ECO:0000256" key="3">
    <source>
        <dbReference type="ARBA" id="ARBA00022833"/>
    </source>
</evidence>
<dbReference type="SUPFAM" id="SSF144232">
    <property type="entry name" value="HIT/MYND zinc finger-like"/>
    <property type="match status" value="1"/>
</dbReference>
<reference evidence="7" key="1">
    <citation type="journal article" date="2017" name="Nat. Ecol. Evol.">
        <title>Genome expansion and lineage-specific genetic innovations in the forest pathogenic fungi Armillaria.</title>
        <authorList>
            <person name="Sipos G."/>
            <person name="Prasanna A.N."/>
            <person name="Walter M.C."/>
            <person name="O'Connor E."/>
            <person name="Balint B."/>
            <person name="Krizsan K."/>
            <person name="Kiss B."/>
            <person name="Hess J."/>
            <person name="Varga T."/>
            <person name="Slot J."/>
            <person name="Riley R."/>
            <person name="Boka B."/>
            <person name="Rigling D."/>
            <person name="Barry K."/>
            <person name="Lee J."/>
            <person name="Mihaltcheva S."/>
            <person name="LaButti K."/>
            <person name="Lipzen A."/>
            <person name="Waldron R."/>
            <person name="Moloney N.M."/>
            <person name="Sperisen C."/>
            <person name="Kredics L."/>
            <person name="Vagvoelgyi C."/>
            <person name="Patrignani A."/>
            <person name="Fitzpatrick D."/>
            <person name="Nagy I."/>
            <person name="Doyle S."/>
            <person name="Anderson J.B."/>
            <person name="Grigoriev I.V."/>
            <person name="Gueldener U."/>
            <person name="Muensterkoetter M."/>
            <person name="Nagy L.G."/>
        </authorList>
    </citation>
    <scope>NUCLEOTIDE SEQUENCE [LARGE SCALE GENOMIC DNA]</scope>
    <source>
        <strain evidence="7">Ar21-2</strain>
    </source>
</reference>
<evidence type="ECO:0000256" key="2">
    <source>
        <dbReference type="ARBA" id="ARBA00022771"/>
    </source>
</evidence>
<dbReference type="PROSITE" id="PS50865">
    <property type="entry name" value="ZF_MYND_2"/>
    <property type="match status" value="1"/>
</dbReference>
<feature type="domain" description="MYND-type" evidence="5">
    <location>
        <begin position="434"/>
        <end position="479"/>
    </location>
</feature>
<evidence type="ECO:0000313" key="7">
    <source>
        <dbReference type="Proteomes" id="UP000217790"/>
    </source>
</evidence>
<dbReference type="Gene3D" id="6.10.140.2220">
    <property type="match status" value="1"/>
</dbReference>
<keyword evidence="2 4" id="KW-0863">Zinc-finger</keyword>
<dbReference type="STRING" id="47427.A0A2H3CR94"/>
<dbReference type="Proteomes" id="UP000217790">
    <property type="component" value="Unassembled WGS sequence"/>
</dbReference>
<dbReference type="OMA" id="HFMYASI"/>
<dbReference type="InterPro" id="IPR002893">
    <property type="entry name" value="Znf_MYND"/>
</dbReference>
<dbReference type="EMBL" id="KZ293738">
    <property type="protein sequence ID" value="PBK80938.1"/>
    <property type="molecule type" value="Genomic_DNA"/>
</dbReference>
<evidence type="ECO:0000259" key="5">
    <source>
        <dbReference type="PROSITE" id="PS50865"/>
    </source>
</evidence>
<evidence type="ECO:0000256" key="1">
    <source>
        <dbReference type="ARBA" id="ARBA00022723"/>
    </source>
</evidence>